<organism evidence="1 2">
    <name type="scientific">Paenimyroides tangerinum</name>
    <dbReference type="NCBI Taxonomy" id="2488728"/>
    <lineage>
        <taxon>Bacteria</taxon>
        <taxon>Pseudomonadati</taxon>
        <taxon>Bacteroidota</taxon>
        <taxon>Flavobacteriia</taxon>
        <taxon>Flavobacteriales</taxon>
        <taxon>Flavobacteriaceae</taxon>
        <taxon>Paenimyroides</taxon>
    </lineage>
</organism>
<dbReference type="GO" id="GO:0015221">
    <property type="term" value="F:lipopolysaccharide transmembrane transporter activity"/>
    <property type="evidence" value="ECO:0007669"/>
    <property type="project" value="InterPro"/>
</dbReference>
<dbReference type="Gene3D" id="2.60.450.10">
    <property type="entry name" value="Lipopolysaccharide (LPS) transport protein A like domain"/>
    <property type="match status" value="1"/>
</dbReference>
<dbReference type="AlphaFoldDB" id="A0A3P3W140"/>
<comment type="caution">
    <text evidence="1">The sequence shown here is derived from an EMBL/GenBank/DDBJ whole genome shotgun (WGS) entry which is preliminary data.</text>
</comment>
<keyword evidence="2" id="KW-1185">Reference proteome</keyword>
<sequence length="182" mass="20960">MKNLNCFFLILACSFVASCEKNSLKDIQKMNANKFYAAGEAEDINVKYTDSAKIKAILVSKKMLDYSQVKYPFTHFPNKVHVTVFDNNKNKTFVVANKATAYNKTNIIDLQGNVKITTHDGKVLETQQLYYNQKDNWFFTDAYFKFTDPTKSYFEGIGIDFDNELKVMNAQQNRAEINNIKP</sequence>
<reference evidence="1 2" key="1">
    <citation type="submission" date="2018-11" db="EMBL/GenBank/DDBJ databases">
        <title>Flavobacterium sp. nov., YIM 102701-2 draft genome.</title>
        <authorList>
            <person name="Li G."/>
            <person name="Jiang Y."/>
        </authorList>
    </citation>
    <scope>NUCLEOTIDE SEQUENCE [LARGE SCALE GENOMIC DNA]</scope>
    <source>
        <strain evidence="1 2">YIM 102701-2</strain>
    </source>
</reference>
<dbReference type="RefSeq" id="WP_125020000.1">
    <property type="nucleotide sequence ID" value="NZ_RQVQ01000044.1"/>
</dbReference>
<evidence type="ECO:0000313" key="2">
    <source>
        <dbReference type="Proteomes" id="UP000275719"/>
    </source>
</evidence>
<dbReference type="Proteomes" id="UP000275719">
    <property type="component" value="Unassembled WGS sequence"/>
</dbReference>
<dbReference type="InterPro" id="IPR026265">
    <property type="entry name" value="LptC"/>
</dbReference>
<protein>
    <submittedName>
        <fullName evidence="1">LPS export ABC transporter periplasmic protein LptC</fullName>
    </submittedName>
</protein>
<dbReference type="PROSITE" id="PS51257">
    <property type="entry name" value="PROKAR_LIPOPROTEIN"/>
    <property type="match status" value="1"/>
</dbReference>
<dbReference type="GO" id="GO:0005886">
    <property type="term" value="C:plasma membrane"/>
    <property type="evidence" value="ECO:0007669"/>
    <property type="project" value="InterPro"/>
</dbReference>
<name>A0A3P3W140_9FLAO</name>
<dbReference type="InterPro" id="IPR010664">
    <property type="entry name" value="LipoPS_assembly_LptC-rel"/>
</dbReference>
<dbReference type="EMBL" id="RQVQ01000044">
    <property type="protein sequence ID" value="RRJ88068.1"/>
    <property type="molecule type" value="Genomic_DNA"/>
</dbReference>
<dbReference type="Pfam" id="PF06835">
    <property type="entry name" value="LptC"/>
    <property type="match status" value="1"/>
</dbReference>
<evidence type="ECO:0000313" key="1">
    <source>
        <dbReference type="EMBL" id="RRJ88068.1"/>
    </source>
</evidence>
<dbReference type="OrthoDB" id="1427074at2"/>
<gene>
    <name evidence="1" type="primary">lptC</name>
    <name evidence="1" type="ORF">EG240_14115</name>
</gene>
<dbReference type="NCBIfam" id="TIGR04409">
    <property type="entry name" value="LptC_YrbK"/>
    <property type="match status" value="1"/>
</dbReference>
<proteinExistence type="predicted"/>
<accession>A0A3P3W140</accession>